<keyword evidence="3" id="KW-1185">Reference proteome</keyword>
<organism evidence="2 3">
    <name type="scientific">Protopolystoma xenopodis</name>
    <dbReference type="NCBI Taxonomy" id="117903"/>
    <lineage>
        <taxon>Eukaryota</taxon>
        <taxon>Metazoa</taxon>
        <taxon>Spiralia</taxon>
        <taxon>Lophotrochozoa</taxon>
        <taxon>Platyhelminthes</taxon>
        <taxon>Monogenea</taxon>
        <taxon>Polyopisthocotylea</taxon>
        <taxon>Polystomatidea</taxon>
        <taxon>Polystomatidae</taxon>
        <taxon>Protopolystoma</taxon>
    </lineage>
</organism>
<evidence type="ECO:0000313" key="2">
    <source>
        <dbReference type="EMBL" id="VEL31388.1"/>
    </source>
</evidence>
<proteinExistence type="predicted"/>
<protein>
    <submittedName>
        <fullName evidence="2">Uncharacterized protein</fullName>
    </submittedName>
</protein>
<evidence type="ECO:0000256" key="1">
    <source>
        <dbReference type="SAM" id="MobiDB-lite"/>
    </source>
</evidence>
<name>A0A448X9G3_9PLAT</name>
<dbReference type="EMBL" id="CAAALY010121814">
    <property type="protein sequence ID" value="VEL31388.1"/>
    <property type="molecule type" value="Genomic_DNA"/>
</dbReference>
<feature type="region of interest" description="Disordered" evidence="1">
    <location>
        <begin position="1"/>
        <end position="36"/>
    </location>
</feature>
<evidence type="ECO:0000313" key="3">
    <source>
        <dbReference type="Proteomes" id="UP000784294"/>
    </source>
</evidence>
<gene>
    <name evidence="2" type="ORF">PXEA_LOCUS24828</name>
</gene>
<accession>A0A448X9G3</accession>
<reference evidence="2" key="1">
    <citation type="submission" date="2018-11" db="EMBL/GenBank/DDBJ databases">
        <authorList>
            <consortium name="Pathogen Informatics"/>
        </authorList>
    </citation>
    <scope>NUCLEOTIDE SEQUENCE</scope>
</reference>
<sequence>MHFRSDVVTVGPDRLTTGAHEGQSTLEHCPTAARSAENRTELGKLRSLFPIE</sequence>
<dbReference type="AlphaFoldDB" id="A0A448X9G3"/>
<dbReference type="Proteomes" id="UP000784294">
    <property type="component" value="Unassembled WGS sequence"/>
</dbReference>
<comment type="caution">
    <text evidence="2">The sequence shown here is derived from an EMBL/GenBank/DDBJ whole genome shotgun (WGS) entry which is preliminary data.</text>
</comment>